<organism evidence="1 2">
    <name type="scientific">Portunus trituberculatus</name>
    <name type="common">Swimming crab</name>
    <name type="synonym">Neptunus trituberculatus</name>
    <dbReference type="NCBI Taxonomy" id="210409"/>
    <lineage>
        <taxon>Eukaryota</taxon>
        <taxon>Metazoa</taxon>
        <taxon>Ecdysozoa</taxon>
        <taxon>Arthropoda</taxon>
        <taxon>Crustacea</taxon>
        <taxon>Multicrustacea</taxon>
        <taxon>Malacostraca</taxon>
        <taxon>Eumalacostraca</taxon>
        <taxon>Eucarida</taxon>
        <taxon>Decapoda</taxon>
        <taxon>Pleocyemata</taxon>
        <taxon>Brachyura</taxon>
        <taxon>Eubrachyura</taxon>
        <taxon>Portunoidea</taxon>
        <taxon>Portunidae</taxon>
        <taxon>Portuninae</taxon>
        <taxon>Portunus</taxon>
    </lineage>
</organism>
<gene>
    <name evidence="1" type="ORF">E2C01_095175</name>
</gene>
<protein>
    <submittedName>
        <fullName evidence="1">Uncharacterized protein</fullName>
    </submittedName>
</protein>
<reference evidence="1 2" key="1">
    <citation type="submission" date="2019-05" db="EMBL/GenBank/DDBJ databases">
        <title>Another draft genome of Portunus trituberculatus and its Hox gene families provides insights of decapod evolution.</title>
        <authorList>
            <person name="Jeong J.-H."/>
            <person name="Song I."/>
            <person name="Kim S."/>
            <person name="Choi T."/>
            <person name="Kim D."/>
            <person name="Ryu S."/>
            <person name="Kim W."/>
        </authorList>
    </citation>
    <scope>NUCLEOTIDE SEQUENCE [LARGE SCALE GENOMIC DNA]</scope>
    <source>
        <tissue evidence="1">Muscle</tissue>
    </source>
</reference>
<proteinExistence type="predicted"/>
<dbReference type="EMBL" id="VSRR010119638">
    <property type="protein sequence ID" value="MPC99743.1"/>
    <property type="molecule type" value="Genomic_DNA"/>
</dbReference>
<dbReference type="AlphaFoldDB" id="A0A5B7JZA5"/>
<keyword evidence="2" id="KW-1185">Reference proteome</keyword>
<sequence length="98" mass="10786">MLPQVKKGSYPCIGRGERLQSLQVVVVGYFAHVGNPARRQPAPRVKQLTPGTALLSDLGSLWTWLKVSPVRPRPPHLQTTYHVVGDTQSGRVASPHRV</sequence>
<evidence type="ECO:0000313" key="1">
    <source>
        <dbReference type="EMBL" id="MPC99743.1"/>
    </source>
</evidence>
<evidence type="ECO:0000313" key="2">
    <source>
        <dbReference type="Proteomes" id="UP000324222"/>
    </source>
</evidence>
<dbReference type="Proteomes" id="UP000324222">
    <property type="component" value="Unassembled WGS sequence"/>
</dbReference>
<name>A0A5B7JZA5_PORTR</name>
<comment type="caution">
    <text evidence="1">The sequence shown here is derived from an EMBL/GenBank/DDBJ whole genome shotgun (WGS) entry which is preliminary data.</text>
</comment>
<accession>A0A5B7JZA5</accession>